<evidence type="ECO:0000256" key="2">
    <source>
        <dbReference type="RuleBase" id="RU367113"/>
    </source>
</evidence>
<dbReference type="EC" id="3.6.1.-" evidence="2"/>
<dbReference type="Pfam" id="PF08652">
    <property type="entry name" value="RAI1"/>
    <property type="match status" value="1"/>
</dbReference>
<comment type="function">
    <text evidence="2">Decapping enzyme for NAD-capped RNAs: specifically hydrolyzes the nicotinamide adenine dinucleotide (NAD) cap from a subset of RNAs by removing the entire NAD moiety from the 5'-end of an NAD-capped RNA.</text>
</comment>
<dbReference type="GO" id="GO:0000956">
    <property type="term" value="P:nuclear-transcribed mRNA catabolic process"/>
    <property type="evidence" value="ECO:0007669"/>
    <property type="project" value="TreeGrafter"/>
</dbReference>
<feature type="domain" description="RAI1-like" evidence="3">
    <location>
        <begin position="1"/>
        <end position="325"/>
    </location>
</feature>
<dbReference type="GO" id="GO:0004518">
    <property type="term" value="F:nuclease activity"/>
    <property type="evidence" value="ECO:0007669"/>
    <property type="project" value="UniProtKB-KW"/>
</dbReference>
<keyword evidence="2" id="KW-0694">RNA-binding</keyword>
<dbReference type="InterPro" id="IPR039039">
    <property type="entry name" value="RAI1-like_fam"/>
</dbReference>
<reference evidence="4" key="1">
    <citation type="submission" date="2022-11" db="EMBL/GenBank/DDBJ databases">
        <authorList>
            <person name="Morgan W.R."/>
            <person name="Tartar A."/>
        </authorList>
    </citation>
    <scope>NUCLEOTIDE SEQUENCE</scope>
    <source>
        <strain evidence="4">ARSEF 373</strain>
    </source>
</reference>
<dbReference type="InterPro" id="IPR013961">
    <property type="entry name" value="RAI1"/>
</dbReference>
<comment type="caution">
    <text evidence="4">The sequence shown here is derived from an EMBL/GenBank/DDBJ whole genome shotgun (WGS) entry which is preliminary data.</text>
</comment>
<reference evidence="4" key="2">
    <citation type="journal article" date="2023" name="Microbiol Resour">
        <title>Decontamination and Annotation of the Draft Genome Sequence of the Oomycete Lagenidium giganteum ARSEF 373.</title>
        <authorList>
            <person name="Morgan W.R."/>
            <person name="Tartar A."/>
        </authorList>
    </citation>
    <scope>NUCLEOTIDE SEQUENCE</scope>
    <source>
        <strain evidence="4">ARSEF 373</strain>
    </source>
</reference>
<evidence type="ECO:0000313" key="5">
    <source>
        <dbReference type="Proteomes" id="UP001146120"/>
    </source>
</evidence>
<dbReference type="PANTHER" id="PTHR12395:SF9">
    <property type="entry name" value="DECAPPING AND EXORIBONUCLEASE PROTEIN"/>
    <property type="match status" value="1"/>
</dbReference>
<comment type="similarity">
    <text evidence="1 2">Belongs to the DXO/Dom3Z family.</text>
</comment>
<keyword evidence="5" id="KW-1185">Reference proteome</keyword>
<sequence length="349" mass="40581">TQPKEVAWFSKYDDNVVRFDRSNLLRYKPAQIGANLLDGIDTYESKDAQQLENATAQSPAPLKPFLAAVRHFHTMGSGLKTPHFLTYRNNLNKILGTPYNQSNAWTLCATKRNGCVYLDARRTDDDIESMRNLHINQTRGSYAGRRFEKLSTYPRTSESQQMADHMVVNEEEEYCGIFSLTLGSTRLLVAAEIDCKDSADTDQRYVELKTFRELVRDKDRYVFERFKLLAFWIQSYLVGIPKIVCAFRSDDFEIRKLQTFRTTEIPRFCRKYWDPKVCMAFAQQLLDWMYSHIEENKVYQVTYVPRAHVVEMTELPGSDQFLSDEDAVFTSPPVAIIREDDSTQSLKRF</sequence>
<dbReference type="GO" id="GO:0005634">
    <property type="term" value="C:nucleus"/>
    <property type="evidence" value="ECO:0007669"/>
    <property type="project" value="UniProtKB-SubCell"/>
</dbReference>
<evidence type="ECO:0000259" key="3">
    <source>
        <dbReference type="Pfam" id="PF08652"/>
    </source>
</evidence>
<organism evidence="4 5">
    <name type="scientific">Lagenidium giganteum</name>
    <dbReference type="NCBI Taxonomy" id="4803"/>
    <lineage>
        <taxon>Eukaryota</taxon>
        <taxon>Sar</taxon>
        <taxon>Stramenopiles</taxon>
        <taxon>Oomycota</taxon>
        <taxon>Peronosporomycetes</taxon>
        <taxon>Pythiales</taxon>
        <taxon>Pythiaceae</taxon>
    </lineage>
</organism>
<dbReference type="GO" id="GO:0034353">
    <property type="term" value="F:mRNA 5'-diphosphatase activity"/>
    <property type="evidence" value="ECO:0007669"/>
    <property type="project" value="TreeGrafter"/>
</dbReference>
<dbReference type="GO" id="GO:0005829">
    <property type="term" value="C:cytosol"/>
    <property type="evidence" value="ECO:0007669"/>
    <property type="project" value="TreeGrafter"/>
</dbReference>
<keyword evidence="2" id="KW-0539">Nucleus</keyword>
<keyword evidence="2" id="KW-0479">Metal-binding</keyword>
<evidence type="ECO:0000256" key="1">
    <source>
        <dbReference type="ARBA" id="ARBA00006562"/>
    </source>
</evidence>
<keyword evidence="2" id="KW-0547">Nucleotide-binding</keyword>
<comment type="subcellular location">
    <subcellularLocation>
        <location evidence="2">Nucleus</location>
    </subcellularLocation>
</comment>
<name>A0AAV2ZII7_9STRA</name>
<dbReference type="EMBL" id="DAKRPA010000006">
    <property type="protein sequence ID" value="DBA04692.1"/>
    <property type="molecule type" value="Genomic_DNA"/>
</dbReference>
<proteinExistence type="inferred from homology"/>
<comment type="cofactor">
    <cofactor evidence="2">
        <name>a divalent metal cation</name>
        <dbReference type="ChEBI" id="CHEBI:60240"/>
    </cofactor>
</comment>
<dbReference type="GO" id="GO:0000166">
    <property type="term" value="F:nucleotide binding"/>
    <property type="evidence" value="ECO:0007669"/>
    <property type="project" value="UniProtKB-KW"/>
</dbReference>
<dbReference type="Proteomes" id="UP001146120">
    <property type="component" value="Unassembled WGS sequence"/>
</dbReference>
<feature type="non-terminal residue" evidence="4">
    <location>
        <position position="1"/>
    </location>
</feature>
<dbReference type="GO" id="GO:0110155">
    <property type="term" value="P:NAD-cap decapping"/>
    <property type="evidence" value="ECO:0007669"/>
    <property type="project" value="TreeGrafter"/>
</dbReference>
<accession>A0AAV2ZII7</accession>
<dbReference type="AlphaFoldDB" id="A0AAV2ZII7"/>
<keyword evidence="2" id="KW-0540">Nuclease</keyword>
<dbReference type="GO" id="GO:0046872">
    <property type="term" value="F:metal ion binding"/>
    <property type="evidence" value="ECO:0007669"/>
    <property type="project" value="UniProtKB-KW"/>
</dbReference>
<evidence type="ECO:0000313" key="4">
    <source>
        <dbReference type="EMBL" id="DBA04692.1"/>
    </source>
</evidence>
<dbReference type="GO" id="GO:0003723">
    <property type="term" value="F:RNA binding"/>
    <property type="evidence" value="ECO:0007669"/>
    <property type="project" value="UniProtKB-KW"/>
</dbReference>
<gene>
    <name evidence="4" type="ORF">N0F65_012275</name>
</gene>
<protein>
    <recommendedName>
        <fullName evidence="2">Decapping nuclease</fullName>
        <ecNumber evidence="2">3.6.1.-</ecNumber>
    </recommendedName>
</protein>
<keyword evidence="2" id="KW-0378">Hydrolase</keyword>
<dbReference type="PANTHER" id="PTHR12395">
    <property type="entry name" value="DOM-3 RELATED"/>
    <property type="match status" value="1"/>
</dbReference>